<feature type="transmembrane region" description="Helical" evidence="1">
    <location>
        <begin position="209"/>
        <end position="229"/>
    </location>
</feature>
<proteinExistence type="predicted"/>
<evidence type="ECO:0000256" key="1">
    <source>
        <dbReference type="SAM" id="Phobius"/>
    </source>
</evidence>
<feature type="transmembrane region" description="Helical" evidence="1">
    <location>
        <begin position="235"/>
        <end position="253"/>
    </location>
</feature>
<feature type="non-terminal residue" evidence="3">
    <location>
        <position position="266"/>
    </location>
</feature>
<feature type="domain" description="DUF6594" evidence="2">
    <location>
        <begin position="14"/>
        <end position="266"/>
    </location>
</feature>
<protein>
    <recommendedName>
        <fullName evidence="2">DUF6594 domain-containing protein</fullName>
    </recommendedName>
</protein>
<gene>
    <name evidence="3" type="ORF">AWRI4619_LOCUS4260</name>
</gene>
<dbReference type="Proteomes" id="UP000716446">
    <property type="component" value="Unassembled WGS sequence"/>
</dbReference>
<keyword evidence="1" id="KW-0472">Membrane</keyword>
<reference evidence="3" key="1">
    <citation type="submission" date="2020-06" db="EMBL/GenBank/DDBJ databases">
        <authorList>
            <person name="Onetto C."/>
        </authorList>
    </citation>
    <scope>NUCLEOTIDE SEQUENCE</scope>
</reference>
<evidence type="ECO:0000313" key="3">
    <source>
        <dbReference type="EMBL" id="CAD0086717.1"/>
    </source>
</evidence>
<keyword evidence="1" id="KW-0812">Transmembrane</keyword>
<keyword evidence="4" id="KW-1185">Reference proteome</keyword>
<dbReference type="EMBL" id="CAIJEN010000005">
    <property type="protein sequence ID" value="CAD0086717.1"/>
    <property type="molecule type" value="Genomic_DNA"/>
</dbReference>
<evidence type="ECO:0000259" key="2">
    <source>
        <dbReference type="Pfam" id="PF20237"/>
    </source>
</evidence>
<keyword evidence="1" id="KW-1133">Transmembrane helix</keyword>
<evidence type="ECO:0000313" key="4">
    <source>
        <dbReference type="Proteomes" id="UP000716446"/>
    </source>
</evidence>
<dbReference type="AlphaFoldDB" id="A0A9N8JF06"/>
<accession>A0A9N8JF06</accession>
<dbReference type="InterPro" id="IPR046529">
    <property type="entry name" value="DUF6594"/>
</dbReference>
<sequence>MAQQNLDPKETLGYPGLAKIMGAGTGMSIQLRFADLNARDLLVYQAEILQLEQQLEVHDQKVPWARTNILKPFGERRTAVEKEQWKVQMKLRSKLKDYNEALLRQANLQKLEKPNHYDLNILRCWLEHEKGGNNFLNSLEDLPWTEERESDLVALSKRKQDHFTKWTAETMIPWLLQKGVTTKTPLPGHEELGLVEWSDASYTTASRTISVVTSSLIPSLAIVVLYFIHSLLVRIFVAMGLSFLFSIALALLTSARAAEIFASTAA</sequence>
<organism evidence="3 4">
    <name type="scientific">Aureobasidium vineae</name>
    <dbReference type="NCBI Taxonomy" id="2773715"/>
    <lineage>
        <taxon>Eukaryota</taxon>
        <taxon>Fungi</taxon>
        <taxon>Dikarya</taxon>
        <taxon>Ascomycota</taxon>
        <taxon>Pezizomycotina</taxon>
        <taxon>Dothideomycetes</taxon>
        <taxon>Dothideomycetidae</taxon>
        <taxon>Dothideales</taxon>
        <taxon>Saccotheciaceae</taxon>
        <taxon>Aureobasidium</taxon>
    </lineage>
</organism>
<dbReference type="Pfam" id="PF20237">
    <property type="entry name" value="DUF6594"/>
    <property type="match status" value="1"/>
</dbReference>
<dbReference type="PANTHER" id="PTHR34502:SF5">
    <property type="entry name" value="DUF6594 DOMAIN-CONTAINING PROTEIN"/>
    <property type="match status" value="1"/>
</dbReference>
<comment type="caution">
    <text evidence="3">The sequence shown here is derived from an EMBL/GenBank/DDBJ whole genome shotgun (WGS) entry which is preliminary data.</text>
</comment>
<name>A0A9N8JF06_9PEZI</name>
<dbReference type="PANTHER" id="PTHR34502">
    <property type="entry name" value="DUF6594 DOMAIN-CONTAINING PROTEIN-RELATED"/>
    <property type="match status" value="1"/>
</dbReference>